<proteinExistence type="predicted"/>
<reference evidence="1 2" key="1">
    <citation type="submission" date="2017-08" db="EMBL/GenBank/DDBJ databases">
        <title>Infants hospitalized years apart are colonized by the same room-sourced microbial strains.</title>
        <authorList>
            <person name="Brooks B."/>
            <person name="Olm M.R."/>
            <person name="Firek B.A."/>
            <person name="Baker R."/>
            <person name="Thomas B.C."/>
            <person name="Morowitz M.J."/>
            <person name="Banfield J.F."/>
        </authorList>
    </citation>
    <scope>NUCLEOTIDE SEQUENCE [LARGE SCALE GENOMIC DNA]</scope>
    <source>
        <strain evidence="1">S2_005_002_R2_33</strain>
    </source>
</reference>
<dbReference type="Proteomes" id="UP000249082">
    <property type="component" value="Unassembled WGS sequence"/>
</dbReference>
<protein>
    <submittedName>
        <fullName evidence="1">Uncharacterized protein</fullName>
    </submittedName>
</protein>
<evidence type="ECO:0000313" key="2">
    <source>
        <dbReference type="Proteomes" id="UP000249082"/>
    </source>
</evidence>
<comment type="caution">
    <text evidence="1">The sequence shown here is derived from an EMBL/GenBank/DDBJ whole genome shotgun (WGS) entry which is preliminary data.</text>
</comment>
<sequence length="84" mass="9645">MPTMQDKRHDFLWLVQLWIQRERDIAGWTATCGDAVAASYRIPANMTARDAASDFMAFNSQGFRGDAENGCPEWMNRLEDPVYE</sequence>
<organism evidence="1 2">
    <name type="scientific">Novosphingobium pentaromativorans</name>
    <dbReference type="NCBI Taxonomy" id="205844"/>
    <lineage>
        <taxon>Bacteria</taxon>
        <taxon>Pseudomonadati</taxon>
        <taxon>Pseudomonadota</taxon>
        <taxon>Alphaproteobacteria</taxon>
        <taxon>Sphingomonadales</taxon>
        <taxon>Sphingomonadaceae</taxon>
        <taxon>Novosphingobium</taxon>
    </lineage>
</organism>
<dbReference type="AlphaFoldDB" id="A0A2W5Q1E5"/>
<accession>A0A2W5Q1E5</accession>
<name>A0A2W5Q1E5_9SPHN</name>
<dbReference type="EMBL" id="QFPX01000028">
    <property type="protein sequence ID" value="PZQ51077.1"/>
    <property type="molecule type" value="Genomic_DNA"/>
</dbReference>
<gene>
    <name evidence="1" type="ORF">DI555_21575</name>
</gene>
<evidence type="ECO:0000313" key="1">
    <source>
        <dbReference type="EMBL" id="PZQ51077.1"/>
    </source>
</evidence>